<organism evidence="1 2">
    <name type="scientific">Xenoophorus captivus</name>
    <dbReference type="NCBI Taxonomy" id="1517983"/>
    <lineage>
        <taxon>Eukaryota</taxon>
        <taxon>Metazoa</taxon>
        <taxon>Chordata</taxon>
        <taxon>Craniata</taxon>
        <taxon>Vertebrata</taxon>
        <taxon>Euteleostomi</taxon>
        <taxon>Actinopterygii</taxon>
        <taxon>Neopterygii</taxon>
        <taxon>Teleostei</taxon>
        <taxon>Neoteleostei</taxon>
        <taxon>Acanthomorphata</taxon>
        <taxon>Ovalentaria</taxon>
        <taxon>Atherinomorphae</taxon>
        <taxon>Cyprinodontiformes</taxon>
        <taxon>Goodeidae</taxon>
        <taxon>Xenoophorus</taxon>
    </lineage>
</organism>
<proteinExistence type="predicted"/>
<name>A0ABV0QUW3_9TELE</name>
<dbReference type="Proteomes" id="UP001434883">
    <property type="component" value="Unassembled WGS sequence"/>
</dbReference>
<evidence type="ECO:0000313" key="1">
    <source>
        <dbReference type="EMBL" id="MEQ2199132.1"/>
    </source>
</evidence>
<accession>A0ABV0QUW3</accession>
<sequence>MEEEQNTCNIRDDKQWVLKQESDVFMVIPGNVKTDFSESGFKQDQIILQNTSKSSVPDREYAILEALSQGPMKCRRRDIKKIEVTATVLSSKLTIPRSKIVRLPSV</sequence>
<dbReference type="EMBL" id="JAHRIN010022986">
    <property type="protein sequence ID" value="MEQ2199132.1"/>
    <property type="molecule type" value="Genomic_DNA"/>
</dbReference>
<comment type="caution">
    <text evidence="1">The sequence shown here is derived from an EMBL/GenBank/DDBJ whole genome shotgun (WGS) entry which is preliminary data.</text>
</comment>
<gene>
    <name evidence="1" type="ORF">XENOCAPTIV_025529</name>
</gene>
<reference evidence="1 2" key="1">
    <citation type="submission" date="2021-06" db="EMBL/GenBank/DDBJ databases">
        <authorList>
            <person name="Palmer J.M."/>
        </authorList>
    </citation>
    <scope>NUCLEOTIDE SEQUENCE [LARGE SCALE GENOMIC DNA]</scope>
    <source>
        <strain evidence="1 2">XC_2019</strain>
        <tissue evidence="1">Muscle</tissue>
    </source>
</reference>
<keyword evidence="2" id="KW-1185">Reference proteome</keyword>
<protein>
    <submittedName>
        <fullName evidence="1">Uncharacterized protein</fullName>
    </submittedName>
</protein>
<evidence type="ECO:0000313" key="2">
    <source>
        <dbReference type="Proteomes" id="UP001434883"/>
    </source>
</evidence>